<reference evidence="2" key="1">
    <citation type="submission" date="2018-05" db="EMBL/GenBank/DDBJ databases">
        <authorList>
            <person name="Lanie J.A."/>
            <person name="Ng W.-L."/>
            <person name="Kazmierczak K.M."/>
            <person name="Andrzejewski T.M."/>
            <person name="Davidsen T.M."/>
            <person name="Wayne K.J."/>
            <person name="Tettelin H."/>
            <person name="Glass J.I."/>
            <person name="Rusch D."/>
            <person name="Podicherti R."/>
            <person name="Tsui H.-C.T."/>
            <person name="Winkler M.E."/>
        </authorList>
    </citation>
    <scope>NUCLEOTIDE SEQUENCE</scope>
</reference>
<protein>
    <submittedName>
        <fullName evidence="2">Uncharacterized protein</fullName>
    </submittedName>
</protein>
<keyword evidence="1" id="KW-1133">Transmembrane helix</keyword>
<feature type="transmembrane region" description="Helical" evidence="1">
    <location>
        <begin position="12"/>
        <end position="34"/>
    </location>
</feature>
<evidence type="ECO:0000256" key="1">
    <source>
        <dbReference type="SAM" id="Phobius"/>
    </source>
</evidence>
<gene>
    <name evidence="2" type="ORF">METZ01_LOCUS404247</name>
</gene>
<dbReference type="EMBL" id="UINC01155507">
    <property type="protein sequence ID" value="SVD51393.1"/>
    <property type="molecule type" value="Genomic_DNA"/>
</dbReference>
<keyword evidence="1" id="KW-0472">Membrane</keyword>
<feature type="transmembrane region" description="Helical" evidence="1">
    <location>
        <begin position="95"/>
        <end position="116"/>
    </location>
</feature>
<dbReference type="AlphaFoldDB" id="A0A382VY24"/>
<name>A0A382VY24_9ZZZZ</name>
<feature type="transmembrane region" description="Helical" evidence="1">
    <location>
        <begin position="122"/>
        <end position="142"/>
    </location>
</feature>
<keyword evidence="1" id="KW-0812">Transmembrane</keyword>
<evidence type="ECO:0000313" key="2">
    <source>
        <dbReference type="EMBL" id="SVD51393.1"/>
    </source>
</evidence>
<organism evidence="2">
    <name type="scientific">marine metagenome</name>
    <dbReference type="NCBI Taxonomy" id="408172"/>
    <lineage>
        <taxon>unclassified sequences</taxon>
        <taxon>metagenomes</taxon>
        <taxon>ecological metagenomes</taxon>
    </lineage>
</organism>
<dbReference type="PROSITE" id="PS51257">
    <property type="entry name" value="PROKAR_LIPOPROTEIN"/>
    <property type="match status" value="1"/>
</dbReference>
<accession>A0A382VY24</accession>
<feature type="transmembrane region" description="Helical" evidence="1">
    <location>
        <begin position="54"/>
        <end position="74"/>
    </location>
</feature>
<proteinExistence type="predicted"/>
<sequence length="157" mass="18245">MRQTNAKDNCRPILIWILWICLVLFACRITGQILVEFFEVTFLPPSKEWFSGIISYPILLVFQIAIILLMAQVATDLTKGTGRFSQSSPVTARNLRIFGSIYLLSMILRYIIRMYIYPEERWTGGCIPIFFHCVLATFVLAWGRWKKVSEELEAEEK</sequence>